<proteinExistence type="inferred from homology"/>
<evidence type="ECO:0000256" key="1">
    <source>
        <dbReference type="ARBA" id="ARBA00009741"/>
    </source>
</evidence>
<dbReference type="HAMAP" id="MF_00735">
    <property type="entry name" value="Methyltr_PrmA"/>
    <property type="match status" value="1"/>
</dbReference>
<comment type="similarity">
    <text evidence="1 6">Belongs to the methyltransferase superfamily. PrmA family.</text>
</comment>
<evidence type="ECO:0000256" key="2">
    <source>
        <dbReference type="ARBA" id="ARBA00022490"/>
    </source>
</evidence>
<feature type="binding site" evidence="6">
    <location>
        <position position="161"/>
    </location>
    <ligand>
        <name>S-adenosyl-L-methionine</name>
        <dbReference type="ChEBI" id="CHEBI:59789"/>
    </ligand>
</feature>
<dbReference type="PANTHER" id="PTHR43648">
    <property type="entry name" value="ELECTRON TRANSFER FLAVOPROTEIN BETA SUBUNIT LYSINE METHYLTRANSFERASE"/>
    <property type="match status" value="1"/>
</dbReference>
<dbReference type="GO" id="GO:0008168">
    <property type="term" value="F:methyltransferase activity"/>
    <property type="evidence" value="ECO:0007669"/>
    <property type="project" value="UniProtKB-KW"/>
</dbReference>
<dbReference type="CDD" id="cd02440">
    <property type="entry name" value="AdoMet_MTases"/>
    <property type="match status" value="1"/>
</dbReference>
<dbReference type="PIRSF" id="PIRSF000401">
    <property type="entry name" value="RPL11_MTase"/>
    <property type="match status" value="1"/>
</dbReference>
<protein>
    <recommendedName>
        <fullName evidence="6">Ribosomal protein L11 methyltransferase</fullName>
        <shortName evidence="6">L11 Mtase</shortName>
        <ecNumber evidence="6">2.1.1.-</ecNumber>
    </recommendedName>
</protein>
<evidence type="ECO:0000256" key="5">
    <source>
        <dbReference type="ARBA" id="ARBA00022691"/>
    </source>
</evidence>
<dbReference type="Pfam" id="PF06325">
    <property type="entry name" value="PrmA"/>
    <property type="match status" value="1"/>
</dbReference>
<organism evidence="7 8">
    <name type="scientific">Fusibacter tunisiensis</name>
    <dbReference type="NCBI Taxonomy" id="1008308"/>
    <lineage>
        <taxon>Bacteria</taxon>
        <taxon>Bacillati</taxon>
        <taxon>Bacillota</taxon>
        <taxon>Clostridia</taxon>
        <taxon>Eubacteriales</taxon>
        <taxon>Eubacteriales Family XII. Incertae Sedis</taxon>
        <taxon>Fusibacter</taxon>
    </lineage>
</organism>
<dbReference type="Gene3D" id="3.40.50.150">
    <property type="entry name" value="Vaccinia Virus protein VP39"/>
    <property type="match status" value="1"/>
</dbReference>
<comment type="caution">
    <text evidence="7">The sequence shown here is derived from an EMBL/GenBank/DDBJ whole genome shotgun (WGS) entry which is preliminary data.</text>
</comment>
<feature type="binding site" evidence="6">
    <location>
        <position position="182"/>
    </location>
    <ligand>
        <name>S-adenosyl-L-methionine</name>
        <dbReference type="ChEBI" id="CHEBI:59789"/>
    </ligand>
</feature>
<dbReference type="EMBL" id="JAFBDT010000001">
    <property type="protein sequence ID" value="MBM7560717.1"/>
    <property type="molecule type" value="Genomic_DNA"/>
</dbReference>
<dbReference type="NCBIfam" id="TIGR00406">
    <property type="entry name" value="prmA"/>
    <property type="match status" value="1"/>
</dbReference>
<dbReference type="SUPFAM" id="SSF53335">
    <property type="entry name" value="S-adenosyl-L-methionine-dependent methyltransferases"/>
    <property type="match status" value="1"/>
</dbReference>
<evidence type="ECO:0000313" key="7">
    <source>
        <dbReference type="EMBL" id="MBM7560717.1"/>
    </source>
</evidence>
<reference evidence="7 8" key="1">
    <citation type="submission" date="2021-01" db="EMBL/GenBank/DDBJ databases">
        <title>Genomic Encyclopedia of Type Strains, Phase IV (KMG-IV): sequencing the most valuable type-strain genomes for metagenomic binning, comparative biology and taxonomic classification.</title>
        <authorList>
            <person name="Goeker M."/>
        </authorList>
    </citation>
    <scope>NUCLEOTIDE SEQUENCE [LARGE SCALE GENOMIC DNA]</scope>
    <source>
        <strain evidence="7 8">DSM 24436</strain>
    </source>
</reference>
<dbReference type="GO" id="GO:0032259">
    <property type="term" value="P:methylation"/>
    <property type="evidence" value="ECO:0007669"/>
    <property type="project" value="UniProtKB-KW"/>
</dbReference>
<keyword evidence="8" id="KW-1185">Reference proteome</keyword>
<name>A0ABS2MN14_9FIRM</name>
<feature type="binding site" evidence="6">
    <location>
        <position position="204"/>
    </location>
    <ligand>
        <name>S-adenosyl-L-methionine</name>
        <dbReference type="ChEBI" id="CHEBI:59789"/>
    </ligand>
</feature>
<accession>A0ABS2MN14</accession>
<dbReference type="InterPro" id="IPR050078">
    <property type="entry name" value="Ribosomal_L11_MeTrfase_PrmA"/>
</dbReference>
<sequence>MAWFEINIKTSIMCIDAVSQLLYRTGANGVQILNPNDPDLLGNASGLWDFFEPENTTLDFEGAVVTAYLERDSIEGTVDTLKNKLEELTSFGLDPSPGIIETQIVFQENWENEWKKYFKPIRLGKKMVVKPSWETVESKTDEIVIEIDPGNAFGSGTHETTSLCIEMIEKYMRPSDHVLDVGCGSGILSIAAGLLGAKSILGVDIDPVAVKTARENIERNHLENISDIRQGDLLSVVDQPADLVVANIIAEIIIQLVDDIDSVIKSGGYFIASGIILQRLDSVLDKIQSSGLEVVETVKKGEWAVIVARKGL</sequence>
<comment type="catalytic activity">
    <reaction evidence="6">
        <text>L-lysyl-[protein] + 3 S-adenosyl-L-methionine = N(6),N(6),N(6)-trimethyl-L-lysyl-[protein] + 3 S-adenosyl-L-homocysteine + 3 H(+)</text>
        <dbReference type="Rhea" id="RHEA:54192"/>
        <dbReference type="Rhea" id="RHEA-COMP:9752"/>
        <dbReference type="Rhea" id="RHEA-COMP:13826"/>
        <dbReference type="ChEBI" id="CHEBI:15378"/>
        <dbReference type="ChEBI" id="CHEBI:29969"/>
        <dbReference type="ChEBI" id="CHEBI:57856"/>
        <dbReference type="ChEBI" id="CHEBI:59789"/>
        <dbReference type="ChEBI" id="CHEBI:61961"/>
    </reaction>
</comment>
<gene>
    <name evidence="6" type="primary">prmA</name>
    <name evidence="7" type="ORF">JOC49_000226</name>
</gene>
<dbReference type="EC" id="2.1.1.-" evidence="6"/>
<keyword evidence="7" id="KW-0689">Ribosomal protein</keyword>
<evidence type="ECO:0000256" key="4">
    <source>
        <dbReference type="ARBA" id="ARBA00022679"/>
    </source>
</evidence>
<dbReference type="GO" id="GO:0005840">
    <property type="term" value="C:ribosome"/>
    <property type="evidence" value="ECO:0007669"/>
    <property type="project" value="UniProtKB-KW"/>
</dbReference>
<dbReference type="Proteomes" id="UP000767854">
    <property type="component" value="Unassembled WGS sequence"/>
</dbReference>
<evidence type="ECO:0000256" key="6">
    <source>
        <dbReference type="HAMAP-Rule" id="MF_00735"/>
    </source>
</evidence>
<evidence type="ECO:0000256" key="3">
    <source>
        <dbReference type="ARBA" id="ARBA00022603"/>
    </source>
</evidence>
<feature type="binding site" evidence="6">
    <location>
        <position position="247"/>
    </location>
    <ligand>
        <name>S-adenosyl-L-methionine</name>
        <dbReference type="ChEBI" id="CHEBI:59789"/>
    </ligand>
</feature>
<keyword evidence="3 6" id="KW-0489">Methyltransferase</keyword>
<keyword evidence="5 6" id="KW-0949">S-adenosyl-L-methionine</keyword>
<dbReference type="InterPro" id="IPR029063">
    <property type="entry name" value="SAM-dependent_MTases_sf"/>
</dbReference>
<keyword evidence="2 6" id="KW-0963">Cytoplasm</keyword>
<dbReference type="InterPro" id="IPR004498">
    <property type="entry name" value="Ribosomal_PrmA_MeTrfase"/>
</dbReference>
<evidence type="ECO:0000313" key="8">
    <source>
        <dbReference type="Proteomes" id="UP000767854"/>
    </source>
</evidence>
<dbReference type="RefSeq" id="WP_204661327.1">
    <property type="nucleotide sequence ID" value="NZ_JAFBDT010000001.1"/>
</dbReference>
<keyword evidence="7" id="KW-0687">Ribonucleoprotein</keyword>
<keyword evidence="4 6" id="KW-0808">Transferase</keyword>
<comment type="function">
    <text evidence="6">Methylates ribosomal protein L11.</text>
</comment>
<dbReference type="PANTHER" id="PTHR43648:SF1">
    <property type="entry name" value="ELECTRON TRANSFER FLAVOPROTEIN BETA SUBUNIT LYSINE METHYLTRANSFERASE"/>
    <property type="match status" value="1"/>
</dbReference>
<comment type="subcellular location">
    <subcellularLocation>
        <location evidence="6">Cytoplasm</location>
    </subcellularLocation>
</comment>